<reference evidence="4" key="1">
    <citation type="submission" date="2017-02" db="UniProtKB">
        <authorList>
            <consortium name="WormBaseParasite"/>
        </authorList>
    </citation>
    <scope>IDENTIFICATION</scope>
</reference>
<keyword evidence="3" id="KW-1185">Reference proteome</keyword>
<proteinExistence type="predicted"/>
<dbReference type="PANTHER" id="PTHR10856">
    <property type="entry name" value="CORONIN"/>
    <property type="match status" value="1"/>
</dbReference>
<evidence type="ECO:0000256" key="1">
    <source>
        <dbReference type="SAM" id="Coils"/>
    </source>
</evidence>
<feature type="compositionally biased region" description="Basic and acidic residues" evidence="2">
    <location>
        <begin position="358"/>
        <end position="378"/>
    </location>
</feature>
<feature type="compositionally biased region" description="Basic and acidic residues" evidence="2">
    <location>
        <begin position="303"/>
        <end position="325"/>
    </location>
</feature>
<dbReference type="SMART" id="SM01167">
    <property type="entry name" value="DUF1900"/>
    <property type="match status" value="1"/>
</dbReference>
<dbReference type="GO" id="GO:0051015">
    <property type="term" value="F:actin filament binding"/>
    <property type="evidence" value="ECO:0007669"/>
    <property type="project" value="TreeGrafter"/>
</dbReference>
<protein>
    <submittedName>
        <fullName evidence="4">Coronin-7</fullName>
    </submittedName>
</protein>
<evidence type="ECO:0000313" key="3">
    <source>
        <dbReference type="Proteomes" id="UP000046393"/>
    </source>
</evidence>
<dbReference type="PANTHER" id="PTHR10856:SF0">
    <property type="entry name" value="CORONIN"/>
    <property type="match status" value="1"/>
</dbReference>
<feature type="region of interest" description="Disordered" evidence="2">
    <location>
        <begin position="239"/>
        <end position="410"/>
    </location>
</feature>
<dbReference type="AlphaFoldDB" id="A0A0N5AB79"/>
<dbReference type="GO" id="GO:0007015">
    <property type="term" value="P:actin filament organization"/>
    <property type="evidence" value="ECO:0007669"/>
    <property type="project" value="TreeGrafter"/>
</dbReference>
<name>A0A0N5AB79_9BILA</name>
<evidence type="ECO:0000256" key="2">
    <source>
        <dbReference type="SAM" id="MobiDB-lite"/>
    </source>
</evidence>
<dbReference type="WBParaSite" id="SMUV_0000140501-mRNA-1">
    <property type="protein sequence ID" value="SMUV_0000140501-mRNA-1"/>
    <property type="gene ID" value="SMUV_0000140501"/>
</dbReference>
<dbReference type="InterPro" id="IPR015505">
    <property type="entry name" value="Coronin"/>
</dbReference>
<dbReference type="InterPro" id="IPR015943">
    <property type="entry name" value="WD40/YVTN_repeat-like_dom_sf"/>
</dbReference>
<accession>A0A0N5AB79</accession>
<feature type="compositionally biased region" description="Basic and acidic residues" evidence="2">
    <location>
        <begin position="265"/>
        <end position="278"/>
    </location>
</feature>
<dbReference type="SUPFAM" id="SSF101908">
    <property type="entry name" value="Putative isomerase YbhE"/>
    <property type="match status" value="1"/>
</dbReference>
<dbReference type="Gene3D" id="2.130.10.10">
    <property type="entry name" value="YVTN repeat-like/Quinoprotein amine dehydrogenase"/>
    <property type="match status" value="1"/>
</dbReference>
<dbReference type="Proteomes" id="UP000046393">
    <property type="component" value="Unplaced"/>
</dbReference>
<evidence type="ECO:0000313" key="4">
    <source>
        <dbReference type="WBParaSite" id="SMUV_0000140501-mRNA-1"/>
    </source>
</evidence>
<dbReference type="STRING" id="451379.A0A0N5AB79"/>
<feature type="compositionally biased region" description="Polar residues" evidence="2">
    <location>
        <begin position="239"/>
        <end position="263"/>
    </location>
</feature>
<feature type="coiled-coil region" evidence="1">
    <location>
        <begin position="411"/>
        <end position="445"/>
    </location>
</feature>
<keyword evidence="1" id="KW-0175">Coiled coil</keyword>
<organism evidence="3 4">
    <name type="scientific">Syphacia muris</name>
    <dbReference type="NCBI Taxonomy" id="451379"/>
    <lineage>
        <taxon>Eukaryota</taxon>
        <taxon>Metazoa</taxon>
        <taxon>Ecdysozoa</taxon>
        <taxon>Nematoda</taxon>
        <taxon>Chromadorea</taxon>
        <taxon>Rhabditida</taxon>
        <taxon>Spirurina</taxon>
        <taxon>Oxyuridomorpha</taxon>
        <taxon>Oxyuroidea</taxon>
        <taxon>Oxyuridae</taxon>
        <taxon>Syphacia</taxon>
    </lineage>
</organism>
<dbReference type="Pfam" id="PF16300">
    <property type="entry name" value="WD40_4"/>
    <property type="match status" value="1"/>
</dbReference>
<sequence length="450" mass="51172">MPLAKLQSSRFVTTCKDRRIRVIDSHSGAVLHQGVGHEGVKPQRAVFLKDGRIFTTGFTKRSERLYALRSQDNLETPIIQEELDTSNGVLFPLYDEDTGLIYLAGKGDCAIRYYEVNNEYPFVHYINTYSTSEPQRGIGFMPKLGIDFNENEVARIYKVTTKGVVDELQFFVPRKSDLYQADLYPDTRSQVPALTAQQWIAGANATPNLTAVNPAASEGKPKIQVAKKANIMTQNHTTLDTATHHGSSPSHSAQRSPYETPQRSPHLEESHQPTRFEEPVQPQQRSPRKQPLVDDDMGIVRVGRIDNNDREQQQKERARLARSPEKIPQTMVPRQQVQLRSRSDRDNGATQTAGQRRATIELERIRRDHAREAEHDELLPPSHMSQASPRHSVIGVPSEEKRQQPPQPSTLEDVLVDLQKMKAILRQHERRIRLLEDQLADRNMADTYGF</sequence>